<protein>
    <submittedName>
        <fullName evidence="3">Uncharacterized protein</fullName>
    </submittedName>
</protein>
<dbReference type="PANTHER" id="PTHR34379">
    <property type="entry name" value="OS07G0553800 PROTEIN"/>
    <property type="match status" value="1"/>
</dbReference>
<comment type="caution">
    <text evidence="3">The sequence shown here is derived from an EMBL/GenBank/DDBJ whole genome shotgun (WGS) entry which is preliminary data.</text>
</comment>
<dbReference type="InParanoid" id="A0A1Q3AZM4"/>
<dbReference type="InterPro" id="IPR040411">
    <property type="entry name" value="At5g23160-like"/>
</dbReference>
<evidence type="ECO:0000313" key="4">
    <source>
        <dbReference type="Proteomes" id="UP000187406"/>
    </source>
</evidence>
<dbReference type="Proteomes" id="UP000187406">
    <property type="component" value="Unassembled WGS sequence"/>
</dbReference>
<dbReference type="EMBL" id="BDDD01000181">
    <property type="protein sequence ID" value="GAV60993.1"/>
    <property type="molecule type" value="Genomic_DNA"/>
</dbReference>
<reference evidence="4" key="1">
    <citation type="submission" date="2016-04" db="EMBL/GenBank/DDBJ databases">
        <title>Cephalotus genome sequencing.</title>
        <authorList>
            <person name="Fukushima K."/>
            <person name="Hasebe M."/>
            <person name="Fang X."/>
        </authorList>
    </citation>
    <scope>NUCLEOTIDE SEQUENCE [LARGE SCALE GENOMIC DNA]</scope>
    <source>
        <strain evidence="4">cv. St1</strain>
    </source>
</reference>
<feature type="region of interest" description="Disordered" evidence="1">
    <location>
        <begin position="115"/>
        <end position="143"/>
    </location>
</feature>
<dbReference type="PANTHER" id="PTHR34379:SF3">
    <property type="entry name" value="PROTEIN, PUTATIVE-RELATED"/>
    <property type="match status" value="1"/>
</dbReference>
<dbReference type="AlphaFoldDB" id="A0A1Q3AZM4"/>
<dbReference type="FunCoup" id="A0A1Q3AZM4">
    <property type="interactions" value="42"/>
</dbReference>
<evidence type="ECO:0000256" key="2">
    <source>
        <dbReference type="SAM" id="Phobius"/>
    </source>
</evidence>
<proteinExistence type="predicted"/>
<feature type="transmembrane region" description="Helical" evidence="2">
    <location>
        <begin position="190"/>
        <end position="222"/>
    </location>
</feature>
<accession>A0A1Q3AZM4</accession>
<name>A0A1Q3AZM4_CEPFO</name>
<keyword evidence="4" id="KW-1185">Reference proteome</keyword>
<keyword evidence="2" id="KW-0472">Membrane</keyword>
<sequence length="273" mass="31406">MEETQQNIHQTKRKTSCCYWFCCEFSEQDLSREKSQKISRSDGNRKSHHSISWLSSIWPMKKSGTKTVPFDSTSCTVPDETEMKCKSSLKSKLKRKFYCKRPVDQVEAITEVAKDHQAPRVKPHETRHNKNSDHSDCKDATCQNGSSEVKTRVNFPNSENQLQNRRVNPRAHSQVTLLKKKAIVVKKLDAVVGISIIVVTLITMLLWGQLCAIFCTCAWLYYIPRYRKVTEIVDDRDRDKLDSGSGHLDLDSVEHKKKVVLEGFLKRSHPVIL</sequence>
<feature type="compositionally biased region" description="Basic and acidic residues" evidence="1">
    <location>
        <begin position="115"/>
        <end position="139"/>
    </location>
</feature>
<organism evidence="3 4">
    <name type="scientific">Cephalotus follicularis</name>
    <name type="common">Albany pitcher plant</name>
    <dbReference type="NCBI Taxonomy" id="3775"/>
    <lineage>
        <taxon>Eukaryota</taxon>
        <taxon>Viridiplantae</taxon>
        <taxon>Streptophyta</taxon>
        <taxon>Embryophyta</taxon>
        <taxon>Tracheophyta</taxon>
        <taxon>Spermatophyta</taxon>
        <taxon>Magnoliopsida</taxon>
        <taxon>eudicotyledons</taxon>
        <taxon>Gunneridae</taxon>
        <taxon>Pentapetalae</taxon>
        <taxon>rosids</taxon>
        <taxon>fabids</taxon>
        <taxon>Oxalidales</taxon>
        <taxon>Cephalotaceae</taxon>
        <taxon>Cephalotus</taxon>
    </lineage>
</organism>
<keyword evidence="2" id="KW-1133">Transmembrane helix</keyword>
<keyword evidence="2" id="KW-0812">Transmembrane</keyword>
<gene>
    <name evidence="3" type="ORF">CFOL_v3_04521</name>
</gene>
<evidence type="ECO:0000256" key="1">
    <source>
        <dbReference type="SAM" id="MobiDB-lite"/>
    </source>
</evidence>
<dbReference type="OrthoDB" id="1886721at2759"/>
<evidence type="ECO:0000313" key="3">
    <source>
        <dbReference type="EMBL" id="GAV60993.1"/>
    </source>
</evidence>